<organism evidence="1 2">
    <name type="scientific">Oryza meyeriana var. granulata</name>
    <dbReference type="NCBI Taxonomy" id="110450"/>
    <lineage>
        <taxon>Eukaryota</taxon>
        <taxon>Viridiplantae</taxon>
        <taxon>Streptophyta</taxon>
        <taxon>Embryophyta</taxon>
        <taxon>Tracheophyta</taxon>
        <taxon>Spermatophyta</taxon>
        <taxon>Magnoliopsida</taxon>
        <taxon>Liliopsida</taxon>
        <taxon>Poales</taxon>
        <taxon>Poaceae</taxon>
        <taxon>BOP clade</taxon>
        <taxon>Oryzoideae</taxon>
        <taxon>Oryzeae</taxon>
        <taxon>Oryzinae</taxon>
        <taxon>Oryza</taxon>
        <taxon>Oryza meyeriana</taxon>
    </lineage>
</organism>
<protein>
    <submittedName>
        <fullName evidence="1">Uncharacterized protein</fullName>
    </submittedName>
</protein>
<sequence>MSRSLCLKAVRIIQTVHGLTLPIERTLLGSSAKRRPSTLPRLPPWPLWSLAPPWVEVVGIRRLEESIHCVMVCHAMLDCRASDHAFAQFLRDHTFAEFLIHVGLNWRVETELWNVESDSRPVPREIRSALTSMCGA</sequence>
<evidence type="ECO:0000313" key="2">
    <source>
        <dbReference type="Proteomes" id="UP000479710"/>
    </source>
</evidence>
<accession>A0A6G1CRK1</accession>
<comment type="caution">
    <text evidence="1">The sequence shown here is derived from an EMBL/GenBank/DDBJ whole genome shotgun (WGS) entry which is preliminary data.</text>
</comment>
<reference evidence="1 2" key="1">
    <citation type="submission" date="2019-11" db="EMBL/GenBank/DDBJ databases">
        <title>Whole genome sequence of Oryza granulata.</title>
        <authorList>
            <person name="Li W."/>
        </authorList>
    </citation>
    <scope>NUCLEOTIDE SEQUENCE [LARGE SCALE GENOMIC DNA]</scope>
    <source>
        <strain evidence="2">cv. Menghai</strain>
        <tissue evidence="1">Leaf</tissue>
    </source>
</reference>
<gene>
    <name evidence="1" type="ORF">E2562_025802</name>
</gene>
<proteinExistence type="predicted"/>
<dbReference type="Proteomes" id="UP000479710">
    <property type="component" value="Unassembled WGS sequence"/>
</dbReference>
<keyword evidence="2" id="KW-1185">Reference proteome</keyword>
<dbReference type="AlphaFoldDB" id="A0A6G1CRK1"/>
<name>A0A6G1CRK1_9ORYZ</name>
<evidence type="ECO:0000313" key="1">
    <source>
        <dbReference type="EMBL" id="KAF0903235.1"/>
    </source>
</evidence>
<dbReference type="EMBL" id="SPHZ02000008">
    <property type="protein sequence ID" value="KAF0903235.1"/>
    <property type="molecule type" value="Genomic_DNA"/>
</dbReference>